<feature type="transmembrane region" description="Helical" evidence="1">
    <location>
        <begin position="41"/>
        <end position="61"/>
    </location>
</feature>
<dbReference type="PIRSF" id="PIRSF033239">
    <property type="entry name" value="ExoD"/>
    <property type="match status" value="1"/>
</dbReference>
<feature type="transmembrane region" description="Helical" evidence="1">
    <location>
        <begin position="156"/>
        <end position="180"/>
    </location>
</feature>
<dbReference type="Proteomes" id="UP000024816">
    <property type="component" value="Unassembled WGS sequence"/>
</dbReference>
<gene>
    <name evidence="2" type="ORF">HJA_15125</name>
</gene>
<dbReference type="PATRIC" id="fig|1280952.3.peg.3027"/>
<organism evidence="2 3">
    <name type="scientific">Hyphomonas jannaschiana VP2</name>
    <dbReference type="NCBI Taxonomy" id="1280952"/>
    <lineage>
        <taxon>Bacteria</taxon>
        <taxon>Pseudomonadati</taxon>
        <taxon>Pseudomonadota</taxon>
        <taxon>Alphaproteobacteria</taxon>
        <taxon>Hyphomonadales</taxon>
        <taxon>Hyphomonadaceae</taxon>
        <taxon>Hyphomonas</taxon>
    </lineage>
</organism>
<evidence type="ECO:0000313" key="3">
    <source>
        <dbReference type="Proteomes" id="UP000024816"/>
    </source>
</evidence>
<feature type="transmembrane region" description="Helical" evidence="1">
    <location>
        <begin position="187"/>
        <end position="207"/>
    </location>
</feature>
<keyword evidence="1" id="KW-0812">Transmembrane</keyword>
<name>A0A059F7X1_9PROT</name>
<dbReference type="PANTHER" id="PTHR41795:SF1">
    <property type="entry name" value="EXOPOLYSACCHARIDE SYNTHESIS PROTEIN"/>
    <property type="match status" value="1"/>
</dbReference>
<keyword evidence="3" id="KW-1185">Reference proteome</keyword>
<dbReference type="OrthoDB" id="7949130at2"/>
<proteinExistence type="predicted"/>
<reference evidence="2 3" key="1">
    <citation type="journal article" date="2014" name="Antonie Van Leeuwenhoek">
        <title>Hyphomonas beringensis sp. nov. and Hyphomonas chukchiensis sp. nov., isolated from surface seawater of the Bering Sea and Chukchi Sea.</title>
        <authorList>
            <person name="Li C."/>
            <person name="Lai Q."/>
            <person name="Li G."/>
            <person name="Dong C."/>
            <person name="Wang J."/>
            <person name="Liao Y."/>
            <person name="Shao Z."/>
        </authorList>
    </citation>
    <scope>NUCLEOTIDE SEQUENCE [LARGE SCALE GENOMIC DNA]</scope>
    <source>
        <strain evidence="2 3">VP2</strain>
    </source>
</reference>
<comment type="caution">
    <text evidence="2">The sequence shown here is derived from an EMBL/GenBank/DDBJ whole genome shotgun (WGS) entry which is preliminary data.</text>
</comment>
<keyword evidence="1" id="KW-1133">Transmembrane helix</keyword>
<dbReference type="RefSeq" id="WP_035583771.1">
    <property type="nucleotide sequence ID" value="NZ_ARYJ01000012.1"/>
</dbReference>
<evidence type="ECO:0000256" key="1">
    <source>
        <dbReference type="SAM" id="Phobius"/>
    </source>
</evidence>
<feature type="transmembrane region" description="Helical" evidence="1">
    <location>
        <begin position="132"/>
        <end position="150"/>
    </location>
</feature>
<dbReference type="InterPro" id="IPR010331">
    <property type="entry name" value="ExoD"/>
</dbReference>
<keyword evidence="1" id="KW-0472">Membrane</keyword>
<dbReference type="Pfam" id="PF06055">
    <property type="entry name" value="ExoD"/>
    <property type="match status" value="1"/>
</dbReference>
<dbReference type="STRING" id="1280952.HJA_15125"/>
<protein>
    <submittedName>
        <fullName evidence="2">ExoD family protein</fullName>
    </submittedName>
</protein>
<evidence type="ECO:0000313" key="2">
    <source>
        <dbReference type="EMBL" id="KCZ86694.1"/>
    </source>
</evidence>
<dbReference type="AlphaFoldDB" id="A0A059F7X1"/>
<dbReference type="EMBL" id="ARYJ01000012">
    <property type="protein sequence ID" value="KCZ86694.1"/>
    <property type="molecule type" value="Genomic_DNA"/>
</dbReference>
<accession>A0A059F7X1</accession>
<dbReference type="PANTHER" id="PTHR41795">
    <property type="entry name" value="EXOPOLYSACCHARIDE SYNTHESIS PROTEIN"/>
    <property type="match status" value="1"/>
</dbReference>
<sequence>MSVTDTGTEKTLLQIIEAMAAGAPEEGYTLREIFDRLDESAFGAGLFLLALPCCIPFLYGVPQIVALPMMALALQMALGHEQPWLPDALGTRKIDRKGLTAMAEGGRKWLGWIENFSKPRFGAITGPRSERLLGFVLCIFCASILVPLPMTNTVPGFAVALAAFGLINRDGILVVIGCVLGILWVSMLLVLALPVALAAIHFALMWLTGLLGS</sequence>
<dbReference type="eggNOG" id="COG3932">
    <property type="taxonomic scope" value="Bacteria"/>
</dbReference>